<organism evidence="1 2">
    <name type="scientific">Breznakiella homolactica</name>
    <dbReference type="NCBI Taxonomy" id="2798577"/>
    <lineage>
        <taxon>Bacteria</taxon>
        <taxon>Pseudomonadati</taxon>
        <taxon>Spirochaetota</taxon>
        <taxon>Spirochaetia</taxon>
        <taxon>Spirochaetales</taxon>
        <taxon>Breznakiellaceae</taxon>
        <taxon>Breznakiella</taxon>
    </lineage>
</organism>
<protein>
    <submittedName>
        <fullName evidence="1">NAD(P)H-dependent oxidoreductase subunit E</fullName>
    </submittedName>
</protein>
<name>A0A7T7XNV7_9SPIR</name>
<dbReference type="EMBL" id="CP067089">
    <property type="protein sequence ID" value="QQO09688.1"/>
    <property type="molecule type" value="Genomic_DNA"/>
</dbReference>
<dbReference type="AlphaFoldDB" id="A0A7T7XNV7"/>
<dbReference type="RefSeq" id="WP_215626991.1">
    <property type="nucleotide sequence ID" value="NZ_CP067089.2"/>
</dbReference>
<reference evidence="1" key="1">
    <citation type="submission" date="2021-01" db="EMBL/GenBank/DDBJ databases">
        <title>Description of Breznakiella homolactica.</title>
        <authorList>
            <person name="Song Y."/>
            <person name="Brune A."/>
        </authorList>
    </citation>
    <scope>NUCLEOTIDE SEQUENCE</scope>
    <source>
        <strain evidence="1">RmG30</strain>
    </source>
</reference>
<sequence length="87" mass="9188">MTDSIVKVVVCSGTACYVMGGSELLVLDDHIPAKWKDNVQLEGAPCLGLCKDKKNGKAPFAEVDGTVVSQATIPEVLKIIAEKLGET</sequence>
<dbReference type="SUPFAM" id="SSF52833">
    <property type="entry name" value="Thioredoxin-like"/>
    <property type="match status" value="1"/>
</dbReference>
<keyword evidence="2" id="KW-1185">Reference proteome</keyword>
<evidence type="ECO:0000313" key="2">
    <source>
        <dbReference type="Proteomes" id="UP000595917"/>
    </source>
</evidence>
<dbReference type="InterPro" id="IPR036249">
    <property type="entry name" value="Thioredoxin-like_sf"/>
</dbReference>
<dbReference type="Proteomes" id="UP000595917">
    <property type="component" value="Chromosome"/>
</dbReference>
<dbReference type="Gene3D" id="3.40.30.10">
    <property type="entry name" value="Glutaredoxin"/>
    <property type="match status" value="1"/>
</dbReference>
<dbReference type="KEGG" id="bhc:JFL75_01860"/>
<dbReference type="Pfam" id="PF01257">
    <property type="entry name" value="2Fe-2S_thioredx"/>
    <property type="match status" value="1"/>
</dbReference>
<proteinExistence type="predicted"/>
<gene>
    <name evidence="1" type="ORF">JFL75_01860</name>
</gene>
<accession>A0A7T7XNV7</accession>
<evidence type="ECO:0000313" key="1">
    <source>
        <dbReference type="EMBL" id="QQO09688.1"/>
    </source>
</evidence>